<dbReference type="InterPro" id="IPR035242">
    <property type="entry name" value="DUF5329"/>
</dbReference>
<dbReference type="AlphaFoldDB" id="A0A366HVV0"/>
<comment type="caution">
    <text evidence="1">The sequence shown here is derived from an EMBL/GenBank/DDBJ whole genome shotgun (WGS) entry which is preliminary data.</text>
</comment>
<evidence type="ECO:0000313" key="1">
    <source>
        <dbReference type="EMBL" id="RBP47829.1"/>
    </source>
</evidence>
<keyword evidence="2" id="KW-1185">Reference proteome</keyword>
<gene>
    <name evidence="1" type="ORF">DES53_101629</name>
</gene>
<dbReference type="Pfam" id="PF17263">
    <property type="entry name" value="DUF5329"/>
    <property type="match status" value="1"/>
</dbReference>
<reference evidence="1 2" key="1">
    <citation type="submission" date="2018-06" db="EMBL/GenBank/DDBJ databases">
        <title>Genomic Encyclopedia of Type Strains, Phase IV (KMG-IV): sequencing the most valuable type-strain genomes for metagenomic binning, comparative biology and taxonomic classification.</title>
        <authorList>
            <person name="Goeker M."/>
        </authorList>
    </citation>
    <scope>NUCLEOTIDE SEQUENCE [LARGE SCALE GENOMIC DNA]</scope>
    <source>
        <strain evidence="1 2">DSM 25532</strain>
    </source>
</reference>
<name>A0A366HVV0_9BACT</name>
<organism evidence="1 2">
    <name type="scientific">Roseimicrobium gellanilyticum</name>
    <dbReference type="NCBI Taxonomy" id="748857"/>
    <lineage>
        <taxon>Bacteria</taxon>
        <taxon>Pseudomonadati</taxon>
        <taxon>Verrucomicrobiota</taxon>
        <taxon>Verrucomicrobiia</taxon>
        <taxon>Verrucomicrobiales</taxon>
        <taxon>Verrucomicrobiaceae</taxon>
        <taxon>Roseimicrobium</taxon>
    </lineage>
</organism>
<dbReference type="RefSeq" id="WP_113956733.1">
    <property type="nucleotide sequence ID" value="NZ_QNRR01000001.1"/>
</dbReference>
<protein>
    <submittedName>
        <fullName evidence="1">Uncharacterized protein</fullName>
    </submittedName>
</protein>
<sequence length="105" mass="11590">MVGSLQALDSPAKEEVDHLLEAVSKSEARFIRNGKEYSSAEGAEHLKNKLGQAGSRVKTAEDFIQGVCTKSYLSGKPYLMKNKDGTTTEVGPWLTKVLEEYRKGR</sequence>
<proteinExistence type="predicted"/>
<dbReference type="EMBL" id="QNRR01000001">
    <property type="protein sequence ID" value="RBP47829.1"/>
    <property type="molecule type" value="Genomic_DNA"/>
</dbReference>
<dbReference type="Proteomes" id="UP000253426">
    <property type="component" value="Unassembled WGS sequence"/>
</dbReference>
<evidence type="ECO:0000313" key="2">
    <source>
        <dbReference type="Proteomes" id="UP000253426"/>
    </source>
</evidence>
<accession>A0A366HVV0</accession>